<dbReference type="Pfam" id="PF00168">
    <property type="entry name" value="C2"/>
    <property type="match status" value="1"/>
</dbReference>
<feature type="domain" description="C2" evidence="1">
    <location>
        <begin position="1"/>
        <end position="109"/>
    </location>
</feature>
<proteinExistence type="predicted"/>
<dbReference type="InterPro" id="IPR044750">
    <property type="entry name" value="C2_SRC2/BAP"/>
</dbReference>
<dbReference type="AlphaFoldDB" id="A0A9Q0FB04"/>
<evidence type="ECO:0000313" key="3">
    <source>
        <dbReference type="Proteomes" id="UP001141552"/>
    </source>
</evidence>
<dbReference type="SMART" id="SM00239">
    <property type="entry name" value="C2"/>
    <property type="match status" value="1"/>
</dbReference>
<dbReference type="PANTHER" id="PTHR32246:SF17">
    <property type="entry name" value="BON1-ASSOCIATED PROTEIN 2"/>
    <property type="match status" value="1"/>
</dbReference>
<comment type="caution">
    <text evidence="2">The sequence shown here is derived from an EMBL/GenBank/DDBJ whole genome shotgun (WGS) entry which is preliminary data.</text>
</comment>
<accession>A0A9Q0FB04</accession>
<evidence type="ECO:0000313" key="2">
    <source>
        <dbReference type="EMBL" id="KAJ4827394.1"/>
    </source>
</evidence>
<protein>
    <recommendedName>
        <fullName evidence="1">C2 domain-containing protein</fullName>
    </recommendedName>
</protein>
<dbReference type="EMBL" id="JAKUCV010006425">
    <property type="protein sequence ID" value="KAJ4827394.1"/>
    <property type="molecule type" value="Genomic_DNA"/>
</dbReference>
<dbReference type="PROSITE" id="PS50004">
    <property type="entry name" value="C2"/>
    <property type="match status" value="1"/>
</dbReference>
<dbReference type="PANTHER" id="PTHR32246">
    <property type="entry name" value="INGRESSION PROTEIN FIC1"/>
    <property type="match status" value="1"/>
</dbReference>
<dbReference type="Proteomes" id="UP001141552">
    <property type="component" value="Unassembled WGS sequence"/>
</dbReference>
<dbReference type="GO" id="GO:0006952">
    <property type="term" value="P:defense response"/>
    <property type="evidence" value="ECO:0007669"/>
    <property type="project" value="InterPro"/>
</dbReference>
<dbReference type="SUPFAM" id="SSF49562">
    <property type="entry name" value="C2 domain (Calcium/lipid-binding domain, CaLB)"/>
    <property type="match status" value="1"/>
</dbReference>
<dbReference type="CDD" id="cd04051">
    <property type="entry name" value="C2_SRC2_like"/>
    <property type="match status" value="1"/>
</dbReference>
<organism evidence="2 3">
    <name type="scientific">Turnera subulata</name>
    <dbReference type="NCBI Taxonomy" id="218843"/>
    <lineage>
        <taxon>Eukaryota</taxon>
        <taxon>Viridiplantae</taxon>
        <taxon>Streptophyta</taxon>
        <taxon>Embryophyta</taxon>
        <taxon>Tracheophyta</taxon>
        <taxon>Spermatophyta</taxon>
        <taxon>Magnoliopsida</taxon>
        <taxon>eudicotyledons</taxon>
        <taxon>Gunneridae</taxon>
        <taxon>Pentapetalae</taxon>
        <taxon>rosids</taxon>
        <taxon>fabids</taxon>
        <taxon>Malpighiales</taxon>
        <taxon>Passifloraceae</taxon>
        <taxon>Turnera</taxon>
    </lineage>
</organism>
<gene>
    <name evidence="2" type="ORF">Tsubulata_038691</name>
</gene>
<dbReference type="InterPro" id="IPR035892">
    <property type="entry name" value="C2_domain_sf"/>
</dbReference>
<sequence>MDDAATSSRSLEITVLSAENLCINGKPVKKNAFAVVKVDPLNLRSTKADYERGGNPSWNEKLKIDMPMHARFLTLEVKCRIGSVDRVIGTANLPISDLVADYTPENLLHFLSYRLKDPKGEKNGIINVSARVNGPILSSSYVPFTTCRKKVITDYGCSSSSSSSSSTTSRPTIGVPVSGMNYHHSGVVTGVPVWG</sequence>
<dbReference type="Gene3D" id="2.60.40.150">
    <property type="entry name" value="C2 domain"/>
    <property type="match status" value="1"/>
</dbReference>
<name>A0A9Q0FB04_9ROSI</name>
<dbReference type="OrthoDB" id="884464at2759"/>
<evidence type="ECO:0000259" key="1">
    <source>
        <dbReference type="PROSITE" id="PS50004"/>
    </source>
</evidence>
<keyword evidence="3" id="KW-1185">Reference proteome</keyword>
<reference evidence="2" key="2">
    <citation type="journal article" date="2023" name="Plants (Basel)">
        <title>Annotation of the Turnera subulata (Passifloraceae) Draft Genome Reveals the S-Locus Evolved after the Divergence of Turneroideae from Passifloroideae in a Stepwise Manner.</title>
        <authorList>
            <person name="Henning P.M."/>
            <person name="Roalson E.H."/>
            <person name="Mir W."/>
            <person name="McCubbin A.G."/>
            <person name="Shore J.S."/>
        </authorList>
    </citation>
    <scope>NUCLEOTIDE SEQUENCE</scope>
    <source>
        <strain evidence="2">F60SS</strain>
    </source>
</reference>
<dbReference type="InterPro" id="IPR000008">
    <property type="entry name" value="C2_dom"/>
</dbReference>
<reference evidence="2" key="1">
    <citation type="submission" date="2022-02" db="EMBL/GenBank/DDBJ databases">
        <authorList>
            <person name="Henning P.M."/>
            <person name="McCubbin A.G."/>
            <person name="Shore J.S."/>
        </authorList>
    </citation>
    <scope>NUCLEOTIDE SEQUENCE</scope>
    <source>
        <strain evidence="2">F60SS</strain>
        <tissue evidence="2">Leaves</tissue>
    </source>
</reference>